<name>H8I5A2_METCZ</name>
<dbReference type="InterPro" id="IPR001789">
    <property type="entry name" value="Sig_transdc_resp-reg_receiver"/>
</dbReference>
<feature type="modified residue" description="4-aspartylphosphate" evidence="6">
    <location>
        <position position="52"/>
    </location>
</feature>
<dbReference type="PROSITE" id="PS50110">
    <property type="entry name" value="RESPONSE_REGULATORY"/>
    <property type="match status" value="1"/>
</dbReference>
<dbReference type="GO" id="GO:0005829">
    <property type="term" value="C:cytosol"/>
    <property type="evidence" value="ECO:0007669"/>
    <property type="project" value="TreeGrafter"/>
</dbReference>
<reference evidence="8 9" key="1">
    <citation type="journal article" date="2012" name="J. Bacteriol.">
        <title>Complete genome sequence of a thermophilic methanogen, Methanocella conradii HZ254, isolated from Chinese rice field soil.</title>
        <authorList>
            <person name="Lu Z."/>
            <person name="Lu Y."/>
        </authorList>
    </citation>
    <scope>NUCLEOTIDE SEQUENCE [LARGE SCALE GENOMIC DNA]</scope>
    <source>
        <strain evidence="9">DSM 24694 / JCM 17849 / CGMCC 1.5162 / HZ254</strain>
    </source>
</reference>
<dbReference type="GO" id="GO:0000976">
    <property type="term" value="F:transcription cis-regulatory region binding"/>
    <property type="evidence" value="ECO:0007669"/>
    <property type="project" value="TreeGrafter"/>
</dbReference>
<dbReference type="STRING" id="1041930.Mtc_0021"/>
<evidence type="ECO:0000256" key="1">
    <source>
        <dbReference type="ARBA" id="ARBA00022553"/>
    </source>
</evidence>
<dbReference type="GeneID" id="11970780"/>
<dbReference type="GO" id="GO:0032993">
    <property type="term" value="C:protein-DNA complex"/>
    <property type="evidence" value="ECO:0007669"/>
    <property type="project" value="TreeGrafter"/>
</dbReference>
<keyword evidence="2" id="KW-0902">Two-component regulatory system</keyword>
<dbReference type="InterPro" id="IPR011006">
    <property type="entry name" value="CheY-like_superfamily"/>
</dbReference>
<dbReference type="PANTHER" id="PTHR48111">
    <property type="entry name" value="REGULATOR OF RPOS"/>
    <property type="match status" value="1"/>
</dbReference>
<protein>
    <submittedName>
        <fullName evidence="8">Response regulator</fullName>
    </submittedName>
</protein>
<dbReference type="eggNOG" id="arCOG02595">
    <property type="taxonomic scope" value="Archaea"/>
</dbReference>
<dbReference type="Pfam" id="PF00072">
    <property type="entry name" value="Response_reg"/>
    <property type="match status" value="1"/>
</dbReference>
<keyword evidence="5" id="KW-0804">Transcription</keyword>
<dbReference type="SMART" id="SM00448">
    <property type="entry name" value="REC"/>
    <property type="match status" value="1"/>
</dbReference>
<sequence length="128" mass="14720">MTKIMVVDDEPDLVEVVKLILESDGYQVVTALSGQEALDKMEKEMPDLVLLDIIMPKMDGWEVHSRIKSNPKTHDIPVIMLTAKDQRIDKLIGLHVVRVDDYITKPFGRAELLERIKRVLQERHKVAH</sequence>
<dbReference type="FunFam" id="3.40.50.2300:FF:000001">
    <property type="entry name" value="DNA-binding response regulator PhoB"/>
    <property type="match status" value="1"/>
</dbReference>
<dbReference type="GO" id="GO:0000156">
    <property type="term" value="F:phosphorelay response regulator activity"/>
    <property type="evidence" value="ECO:0007669"/>
    <property type="project" value="TreeGrafter"/>
</dbReference>
<dbReference type="GO" id="GO:0006355">
    <property type="term" value="P:regulation of DNA-templated transcription"/>
    <property type="evidence" value="ECO:0007669"/>
    <property type="project" value="TreeGrafter"/>
</dbReference>
<evidence type="ECO:0000256" key="5">
    <source>
        <dbReference type="ARBA" id="ARBA00023163"/>
    </source>
</evidence>
<evidence type="ECO:0000256" key="6">
    <source>
        <dbReference type="PROSITE-ProRule" id="PRU00169"/>
    </source>
</evidence>
<keyword evidence="1 6" id="KW-0597">Phosphoprotein</keyword>
<dbReference type="Proteomes" id="UP000005233">
    <property type="component" value="Chromosome"/>
</dbReference>
<evidence type="ECO:0000259" key="7">
    <source>
        <dbReference type="PROSITE" id="PS50110"/>
    </source>
</evidence>
<dbReference type="OrthoDB" id="9652at2157"/>
<gene>
    <name evidence="8" type="ordered locus">Mtc_0021</name>
</gene>
<evidence type="ECO:0000256" key="4">
    <source>
        <dbReference type="ARBA" id="ARBA00023125"/>
    </source>
</evidence>
<dbReference type="InterPro" id="IPR039420">
    <property type="entry name" value="WalR-like"/>
</dbReference>
<feature type="domain" description="Response regulatory" evidence="7">
    <location>
        <begin position="3"/>
        <end position="120"/>
    </location>
</feature>
<keyword evidence="3" id="KW-0805">Transcription regulation</keyword>
<evidence type="ECO:0000313" key="9">
    <source>
        <dbReference type="Proteomes" id="UP000005233"/>
    </source>
</evidence>
<dbReference type="EMBL" id="CP003243">
    <property type="protein sequence ID" value="AFC98796.1"/>
    <property type="molecule type" value="Genomic_DNA"/>
</dbReference>
<evidence type="ECO:0000256" key="3">
    <source>
        <dbReference type="ARBA" id="ARBA00023015"/>
    </source>
</evidence>
<proteinExistence type="predicted"/>
<dbReference type="AlphaFoldDB" id="H8I5A2"/>
<dbReference type="HOGENOM" id="CLU_000445_69_17_2"/>
<dbReference type="SUPFAM" id="SSF52172">
    <property type="entry name" value="CheY-like"/>
    <property type="match status" value="1"/>
</dbReference>
<organism evidence="8 9">
    <name type="scientific">Methanocella conradii (strain DSM 24694 / JCM 17849 / CGMCC 1.5162 / HZ254)</name>
    <dbReference type="NCBI Taxonomy" id="1041930"/>
    <lineage>
        <taxon>Archaea</taxon>
        <taxon>Methanobacteriati</taxon>
        <taxon>Methanobacteriota</taxon>
        <taxon>Stenosarchaea group</taxon>
        <taxon>Methanomicrobia</taxon>
        <taxon>Methanocellales</taxon>
        <taxon>Methanocellaceae</taxon>
        <taxon>Methanocella</taxon>
    </lineage>
</organism>
<dbReference type="KEGG" id="mez:Mtc_0021"/>
<evidence type="ECO:0000313" key="8">
    <source>
        <dbReference type="EMBL" id="AFC98796.1"/>
    </source>
</evidence>
<evidence type="ECO:0000256" key="2">
    <source>
        <dbReference type="ARBA" id="ARBA00023012"/>
    </source>
</evidence>
<dbReference type="PANTHER" id="PTHR48111:SF1">
    <property type="entry name" value="TWO-COMPONENT RESPONSE REGULATOR ORR33"/>
    <property type="match status" value="1"/>
</dbReference>
<keyword evidence="4" id="KW-0238">DNA-binding</keyword>
<accession>H8I5A2</accession>
<keyword evidence="9" id="KW-1185">Reference proteome</keyword>
<dbReference type="RefSeq" id="WP_014404635.1">
    <property type="nucleotide sequence ID" value="NC_017034.1"/>
</dbReference>
<dbReference type="Gene3D" id="3.40.50.2300">
    <property type="match status" value="1"/>
</dbReference>